<comment type="catalytic activity">
    <reaction evidence="12">
        <text>(2R)-3-phosphoglycerate + NAD(+) = 3-phosphooxypyruvate + NADH + H(+)</text>
        <dbReference type="Rhea" id="RHEA:12641"/>
        <dbReference type="ChEBI" id="CHEBI:15378"/>
        <dbReference type="ChEBI" id="CHEBI:18110"/>
        <dbReference type="ChEBI" id="CHEBI:57540"/>
        <dbReference type="ChEBI" id="CHEBI:57945"/>
        <dbReference type="ChEBI" id="CHEBI:58272"/>
        <dbReference type="EC" id="1.1.1.95"/>
    </reaction>
</comment>
<dbReference type="CDD" id="cd12176">
    <property type="entry name" value="PGDH_3"/>
    <property type="match status" value="1"/>
</dbReference>
<dbReference type="RefSeq" id="WP_006213721.1">
    <property type="nucleotide sequence ID" value="NZ_ANHZ02000003.1"/>
</dbReference>
<dbReference type="Gene3D" id="3.30.70.260">
    <property type="match status" value="1"/>
</dbReference>
<evidence type="ECO:0000256" key="9">
    <source>
        <dbReference type="ARBA" id="ARBA00023299"/>
    </source>
</evidence>
<dbReference type="InterPro" id="IPR054480">
    <property type="entry name" value="AHAS_small-like_ACT"/>
</dbReference>
<comment type="caution">
    <text evidence="15">The sequence shown here is derived from an EMBL/GenBank/DDBJ whole genome shotgun (WGS) entry which is preliminary data.</text>
</comment>
<dbReference type="GO" id="GO:0047545">
    <property type="term" value="F:(S)-2-hydroxyglutarate dehydrogenase activity"/>
    <property type="evidence" value="ECO:0007669"/>
    <property type="project" value="UniProtKB-ARBA"/>
</dbReference>
<evidence type="ECO:0000256" key="10">
    <source>
        <dbReference type="ARBA" id="ARBA00030455"/>
    </source>
</evidence>
<evidence type="ECO:0000256" key="1">
    <source>
        <dbReference type="ARBA" id="ARBA00003800"/>
    </source>
</evidence>
<keyword evidence="8" id="KW-0520">NAD</keyword>
<dbReference type="SUPFAM" id="SSF51735">
    <property type="entry name" value="NAD(P)-binding Rossmann-fold domains"/>
    <property type="match status" value="1"/>
</dbReference>
<dbReference type="FunFam" id="3.40.50.720:FF:000041">
    <property type="entry name" value="D-3-phosphoglycerate dehydrogenase"/>
    <property type="match status" value="1"/>
</dbReference>
<dbReference type="GeneID" id="93316392"/>
<comment type="function">
    <text evidence="1">Catalyzes the reversible oxidation of 3-phospho-D-glycerate to 3-phosphonooxypyruvate, the first step of the phosphorylated L-serine biosynthesis pathway. Also catalyzes the reversible oxidation of 2-hydroxyglutarate to 2-oxoglutarate.</text>
</comment>
<evidence type="ECO:0000256" key="13">
    <source>
        <dbReference type="RuleBase" id="RU003719"/>
    </source>
</evidence>
<dbReference type="GO" id="GO:0051287">
    <property type="term" value="F:NAD binding"/>
    <property type="evidence" value="ECO:0007669"/>
    <property type="project" value="InterPro"/>
</dbReference>
<evidence type="ECO:0000259" key="14">
    <source>
        <dbReference type="PROSITE" id="PS51671"/>
    </source>
</evidence>
<evidence type="ECO:0000313" key="16">
    <source>
        <dbReference type="Proteomes" id="UP000009877"/>
    </source>
</evidence>
<dbReference type="PANTHER" id="PTHR42789">
    <property type="entry name" value="D-ISOMER SPECIFIC 2-HYDROXYACID DEHYDROGENASE FAMILY PROTEIN (AFU_ORTHOLOGUE AFUA_6G10090)"/>
    <property type="match status" value="1"/>
</dbReference>
<evidence type="ECO:0000256" key="3">
    <source>
        <dbReference type="ARBA" id="ARBA00005854"/>
    </source>
</evidence>
<dbReference type="SUPFAM" id="SSF52283">
    <property type="entry name" value="Formate/glycerate dehydrogenase catalytic domain-like"/>
    <property type="match status" value="1"/>
</dbReference>
<dbReference type="Pfam" id="PF02826">
    <property type="entry name" value="2-Hacid_dh_C"/>
    <property type="match status" value="1"/>
</dbReference>
<evidence type="ECO:0000256" key="5">
    <source>
        <dbReference type="ARBA" id="ARBA00013143"/>
    </source>
</evidence>
<keyword evidence="9" id="KW-0718">Serine biosynthesis</keyword>
<reference evidence="15 16" key="1">
    <citation type="journal article" date="2014" name="Genome Announc.">
        <title>Draft Genome Sequence of Kocuria palustris PEL.</title>
        <authorList>
            <person name="Sharma G."/>
            <person name="Khatri I."/>
            <person name="Subramanian S."/>
        </authorList>
    </citation>
    <scope>NUCLEOTIDE SEQUENCE [LARGE SCALE GENOMIC DNA]</scope>
    <source>
        <strain evidence="15 16">PEL</strain>
    </source>
</reference>
<organism evidence="15 16">
    <name type="scientific">Kocuria palustris PEL</name>
    <dbReference type="NCBI Taxonomy" id="1236550"/>
    <lineage>
        <taxon>Bacteria</taxon>
        <taxon>Bacillati</taxon>
        <taxon>Actinomycetota</taxon>
        <taxon>Actinomycetes</taxon>
        <taxon>Micrococcales</taxon>
        <taxon>Micrococcaceae</taxon>
        <taxon>Kocuria</taxon>
    </lineage>
</organism>
<gene>
    <name evidence="15" type="ORF">C884_01647</name>
</gene>
<dbReference type="Gene3D" id="3.40.50.720">
    <property type="entry name" value="NAD(P)-binding Rossmann-like Domain"/>
    <property type="match status" value="2"/>
</dbReference>
<dbReference type="SUPFAM" id="SSF55021">
    <property type="entry name" value="ACT-like"/>
    <property type="match status" value="1"/>
</dbReference>
<dbReference type="EC" id="1.1.1.95" evidence="5"/>
<dbReference type="PANTHER" id="PTHR42789:SF1">
    <property type="entry name" value="D-ISOMER SPECIFIC 2-HYDROXYACID DEHYDROGENASE FAMILY PROTEIN (AFU_ORTHOLOGUE AFUA_6G10090)"/>
    <property type="match status" value="1"/>
</dbReference>
<evidence type="ECO:0000256" key="12">
    <source>
        <dbReference type="ARBA" id="ARBA00048731"/>
    </source>
</evidence>
<evidence type="ECO:0000256" key="6">
    <source>
        <dbReference type="ARBA" id="ARBA00021582"/>
    </source>
</evidence>
<dbReference type="InterPro" id="IPR006140">
    <property type="entry name" value="D-isomer_DH_NAD-bd"/>
</dbReference>
<dbReference type="PROSITE" id="PS51671">
    <property type="entry name" value="ACT"/>
    <property type="match status" value="1"/>
</dbReference>
<dbReference type="NCBIfam" id="NF008759">
    <property type="entry name" value="PRK11790.1"/>
    <property type="match status" value="1"/>
</dbReference>
<dbReference type="InterPro" id="IPR002912">
    <property type="entry name" value="ACT_dom"/>
</dbReference>
<dbReference type="InterPro" id="IPR036291">
    <property type="entry name" value="NAD(P)-bd_dom_sf"/>
</dbReference>
<evidence type="ECO:0000256" key="4">
    <source>
        <dbReference type="ARBA" id="ARBA00013001"/>
    </source>
</evidence>
<dbReference type="Proteomes" id="UP000009877">
    <property type="component" value="Unassembled WGS sequence"/>
</dbReference>
<dbReference type="InterPro" id="IPR006139">
    <property type="entry name" value="D-isomer_2_OHA_DH_cat_dom"/>
</dbReference>
<evidence type="ECO:0000256" key="2">
    <source>
        <dbReference type="ARBA" id="ARBA00005216"/>
    </source>
</evidence>
<comment type="similarity">
    <text evidence="3 13">Belongs to the D-isomer specific 2-hydroxyacid dehydrogenase family.</text>
</comment>
<keyword evidence="9" id="KW-0028">Amino-acid biosynthesis</keyword>
<accession>M2XEQ5</accession>
<dbReference type="InterPro" id="IPR050857">
    <property type="entry name" value="D-2-hydroxyacid_DH"/>
</dbReference>
<dbReference type="GO" id="GO:0004617">
    <property type="term" value="F:phosphoglycerate dehydrogenase activity"/>
    <property type="evidence" value="ECO:0007669"/>
    <property type="project" value="UniProtKB-EC"/>
</dbReference>
<keyword evidence="7 13" id="KW-0560">Oxidoreductase</keyword>
<feature type="domain" description="ACT" evidence="14">
    <location>
        <begin position="329"/>
        <end position="400"/>
    </location>
</feature>
<dbReference type="EMBL" id="ANHZ02000003">
    <property type="protein sequence ID" value="EME37596.1"/>
    <property type="molecule type" value="Genomic_DNA"/>
</dbReference>
<comment type="catalytic activity">
    <reaction evidence="11">
        <text>(R)-2-hydroxyglutarate + NAD(+) = 2-oxoglutarate + NADH + H(+)</text>
        <dbReference type="Rhea" id="RHEA:49612"/>
        <dbReference type="ChEBI" id="CHEBI:15378"/>
        <dbReference type="ChEBI" id="CHEBI:15801"/>
        <dbReference type="ChEBI" id="CHEBI:16810"/>
        <dbReference type="ChEBI" id="CHEBI:57540"/>
        <dbReference type="ChEBI" id="CHEBI:57945"/>
        <dbReference type="EC" id="1.1.1.399"/>
    </reaction>
</comment>
<evidence type="ECO:0000313" key="15">
    <source>
        <dbReference type="EMBL" id="EME37596.1"/>
    </source>
</evidence>
<dbReference type="GO" id="GO:0006564">
    <property type="term" value="P:L-serine biosynthetic process"/>
    <property type="evidence" value="ECO:0007669"/>
    <property type="project" value="UniProtKB-KW"/>
</dbReference>
<dbReference type="Pfam" id="PF00389">
    <property type="entry name" value="2-Hacid_dh"/>
    <property type="match status" value="1"/>
</dbReference>
<proteinExistence type="inferred from homology"/>
<dbReference type="InterPro" id="IPR045865">
    <property type="entry name" value="ACT-like_dom_sf"/>
</dbReference>
<keyword evidence="16" id="KW-1185">Reference proteome</keyword>
<name>M2XEQ5_9MICC</name>
<dbReference type="EC" id="1.1.1.399" evidence="4"/>
<evidence type="ECO:0000256" key="11">
    <source>
        <dbReference type="ARBA" id="ARBA00048126"/>
    </source>
</evidence>
<dbReference type="AlphaFoldDB" id="M2XEQ5"/>
<sequence length="400" mass="43248">MKALLLENIHTEAEDILRRHGVEVETRAGALDEDELIEALEGVDLLGIRSKTQVTRRVFEARPDLMAVGAFCIGTNQIDLEAASDTATPCFNAPYSNTRSVVELAISEIIALARHLTDKNRDMHAGLWNKSAKGAHEVRGRTLGLIGYGNIGKQLSVLAEAIGMHVYFYDVRDELPMGNARKCATLDELFEKAECISVHVDGRGSNKELIGRAEFEKMRPRTLFLNLSRGHVVDIDALHDALASGHIAGAGIDVYPEEPKAAGEAFESPLQGLPNVILTPHVGGSTAEAQENIGQFVAGKLLDYTENGSTELSVNFPEVTLTPIKTGVRLLHVHENVPGVLSAVNSVFSQQQVNVDRQALVTQGATGYLVTDCSSGVTREVIDEILGLEATKRLATIQAD</sequence>
<protein>
    <recommendedName>
        <fullName evidence="6">D-3-phosphoglycerate dehydrogenase</fullName>
        <ecNumber evidence="4">1.1.1.399</ecNumber>
        <ecNumber evidence="5">1.1.1.95</ecNumber>
    </recommendedName>
    <alternativeName>
        <fullName evidence="10">2-oxoglutarate reductase</fullName>
    </alternativeName>
</protein>
<dbReference type="Pfam" id="PF22629">
    <property type="entry name" value="ACT_AHAS_ss"/>
    <property type="match status" value="1"/>
</dbReference>
<comment type="pathway">
    <text evidence="2">Amino-acid biosynthesis; L-serine biosynthesis; L-serine from 3-phospho-D-glycerate: step 1/3.</text>
</comment>
<dbReference type="STRING" id="71999.KPaMU14_01050"/>
<dbReference type="UniPathway" id="UPA00135">
    <property type="reaction ID" value="UER00196"/>
</dbReference>
<evidence type="ECO:0000256" key="8">
    <source>
        <dbReference type="ARBA" id="ARBA00023027"/>
    </source>
</evidence>
<evidence type="ECO:0000256" key="7">
    <source>
        <dbReference type="ARBA" id="ARBA00023002"/>
    </source>
</evidence>